<dbReference type="SMART" id="SM00213">
    <property type="entry name" value="UBQ"/>
    <property type="match status" value="1"/>
</dbReference>
<dbReference type="GO" id="GO:0045296">
    <property type="term" value="F:cadherin binding"/>
    <property type="evidence" value="ECO:0007669"/>
    <property type="project" value="TreeGrafter"/>
</dbReference>
<feature type="region of interest" description="Disordered" evidence="1">
    <location>
        <begin position="134"/>
        <end position="153"/>
    </location>
</feature>
<dbReference type="Gene3D" id="3.10.20.90">
    <property type="entry name" value="Phosphatidylinositol 3-kinase Catalytic Subunit, Chain A, domain 1"/>
    <property type="match status" value="1"/>
</dbReference>
<dbReference type="InterPro" id="IPR029071">
    <property type="entry name" value="Ubiquitin-like_domsf"/>
</dbReference>
<evidence type="ECO:0000313" key="3">
    <source>
        <dbReference type="Ensembl" id="ENSSFOP00015029023.2"/>
    </source>
</evidence>
<dbReference type="SUPFAM" id="SSF54236">
    <property type="entry name" value="Ubiquitin-like"/>
    <property type="match status" value="1"/>
</dbReference>
<dbReference type="Ensembl" id="ENSSFOT00015029355.2">
    <property type="protein sequence ID" value="ENSSFOP00015029023.2"/>
    <property type="gene ID" value="ENSSFOG00015018639.2"/>
</dbReference>
<dbReference type="InterPro" id="IPR019954">
    <property type="entry name" value="Ubiquitin_CS"/>
</dbReference>
<organism evidence="3 4">
    <name type="scientific">Scleropages formosus</name>
    <name type="common">Asian bonytongue</name>
    <name type="synonym">Osteoglossum formosum</name>
    <dbReference type="NCBI Taxonomy" id="113540"/>
    <lineage>
        <taxon>Eukaryota</taxon>
        <taxon>Metazoa</taxon>
        <taxon>Chordata</taxon>
        <taxon>Craniata</taxon>
        <taxon>Vertebrata</taxon>
        <taxon>Euteleostomi</taxon>
        <taxon>Actinopterygii</taxon>
        <taxon>Neopterygii</taxon>
        <taxon>Teleostei</taxon>
        <taxon>Osteoglossocephala</taxon>
        <taxon>Osteoglossomorpha</taxon>
        <taxon>Osteoglossiformes</taxon>
        <taxon>Osteoglossidae</taxon>
        <taxon>Scleropages</taxon>
    </lineage>
</organism>
<dbReference type="InterPro" id="IPR000626">
    <property type="entry name" value="Ubiquitin-like_dom"/>
</dbReference>
<dbReference type="OrthoDB" id="267397at2759"/>
<dbReference type="GeneTree" id="ENSGT00390000012857"/>
<sequence>MSYHGLFLRSSRHRKSRSPGFPSESHTEARSRPITDTQYESRLAQLQTHSTETRSPSHKHTVRNPARPVTNTQYGSPLAQSKTHSTEARSPSHKHTVRKPVRPFPETRSGEVIMESEGSQSEEPVLCENAGQGGALADEKNPPVQVSAVSNGGDSDVGKEMVDLKIIWNKNKYDLKTPLDATGANLKERIHSLTGLPPAMQKVMYKGLLPEDKTLREIKVTNGAKIMVVGSTINDVLAVNTPKEVIQQEVKAEENKKEPLCRQKQHRKVLDKGKPEDVMPSLKGAKERLPTVPLSGMYNKSGGKVRLTFKLEQDQLWIGTKERTEKIPMGSIKNVVTEPIEGHEDYHMMAFQLGPTEASQYWVYWVPAQFVDAIKDTVLGKWQYF</sequence>
<dbReference type="PROSITE" id="PS50053">
    <property type="entry name" value="UBIQUITIN_2"/>
    <property type="match status" value="1"/>
</dbReference>
<reference evidence="3" key="2">
    <citation type="submission" date="2025-08" db="UniProtKB">
        <authorList>
            <consortium name="Ensembl"/>
        </authorList>
    </citation>
    <scope>IDENTIFICATION</scope>
</reference>
<reference evidence="3" key="3">
    <citation type="submission" date="2025-09" db="UniProtKB">
        <authorList>
            <consortium name="Ensembl"/>
        </authorList>
    </citation>
    <scope>IDENTIFICATION</scope>
</reference>
<evidence type="ECO:0000256" key="1">
    <source>
        <dbReference type="SAM" id="MobiDB-lite"/>
    </source>
</evidence>
<reference evidence="3 4" key="1">
    <citation type="submission" date="2019-04" db="EMBL/GenBank/DDBJ databases">
        <authorList>
            <consortium name="Wellcome Sanger Institute Data Sharing"/>
        </authorList>
    </citation>
    <scope>NUCLEOTIDE SEQUENCE [LARGE SCALE GENOMIC DNA]</scope>
</reference>
<dbReference type="CDD" id="cd17047">
    <property type="entry name" value="Ubl_UBFD1"/>
    <property type="match status" value="1"/>
</dbReference>
<feature type="region of interest" description="Disordered" evidence="1">
    <location>
        <begin position="1"/>
        <end position="104"/>
    </location>
</feature>
<evidence type="ECO:0000313" key="4">
    <source>
        <dbReference type="Proteomes" id="UP000694397"/>
    </source>
</evidence>
<feature type="compositionally biased region" description="Basic residues" evidence="1">
    <location>
        <begin position="91"/>
        <end position="101"/>
    </location>
</feature>
<accession>A0A8C9S598</accession>
<feature type="domain" description="Ubiquitin-like" evidence="2">
    <location>
        <begin position="160"/>
        <end position="229"/>
    </location>
</feature>
<dbReference type="GO" id="GO:0003723">
    <property type="term" value="F:RNA binding"/>
    <property type="evidence" value="ECO:0007669"/>
    <property type="project" value="TreeGrafter"/>
</dbReference>
<dbReference type="Pfam" id="PF25343">
    <property type="entry name" value="PH_UBFD1_C"/>
    <property type="match status" value="1"/>
</dbReference>
<evidence type="ECO:0000259" key="2">
    <source>
        <dbReference type="PROSITE" id="PS50053"/>
    </source>
</evidence>
<proteinExistence type="predicted"/>
<gene>
    <name evidence="3" type="primary">UBFD1</name>
    <name evidence="3" type="synonym">ubfd1</name>
</gene>
<dbReference type="PANTHER" id="PTHR16470:SF0">
    <property type="entry name" value="UBIQUITIN DOMAIN-CONTAINING PROTEIN UBFD1"/>
    <property type="match status" value="1"/>
</dbReference>
<dbReference type="PROSITE" id="PS00299">
    <property type="entry name" value="UBIQUITIN_1"/>
    <property type="match status" value="1"/>
</dbReference>
<dbReference type="AlphaFoldDB" id="A0A8C9S598"/>
<feature type="compositionally biased region" description="Polar residues" evidence="1">
    <location>
        <begin position="69"/>
        <end position="83"/>
    </location>
</feature>
<feature type="compositionally biased region" description="Polar residues" evidence="1">
    <location>
        <begin position="34"/>
        <end position="54"/>
    </location>
</feature>
<dbReference type="Pfam" id="PF00240">
    <property type="entry name" value="ubiquitin"/>
    <property type="match status" value="1"/>
</dbReference>
<dbReference type="PANTHER" id="PTHR16470">
    <property type="entry name" value="UBIQUITIN DOMAIN-CONTAINING PROTEIN UBFD1"/>
    <property type="match status" value="1"/>
</dbReference>
<dbReference type="InterPro" id="IPR057455">
    <property type="entry name" value="UBFD1_C"/>
</dbReference>
<protein>
    <submittedName>
        <fullName evidence="3">Ubiquitin family domain containing 1</fullName>
    </submittedName>
</protein>
<keyword evidence="4" id="KW-1185">Reference proteome</keyword>
<dbReference type="InterPro" id="IPR039120">
    <property type="entry name" value="UBFD1"/>
</dbReference>
<name>A0A8C9S598_SCLFO</name>
<dbReference type="Proteomes" id="UP000694397">
    <property type="component" value="Chromosome 5"/>
</dbReference>